<evidence type="ECO:0000259" key="2">
    <source>
        <dbReference type="Pfam" id="PF20434"/>
    </source>
</evidence>
<keyword evidence="1" id="KW-0378">Hydrolase</keyword>
<dbReference type="Gene3D" id="3.40.50.1820">
    <property type="entry name" value="alpha/beta hydrolase"/>
    <property type="match status" value="1"/>
</dbReference>
<gene>
    <name evidence="3" type="ORF">AVDCRST_MAG18-1307</name>
</gene>
<sequence>MPPTTHRLRYGPAPTGFGDLRVPGTAGPHPVVILIHGGYWRARYGLDLMDRLGDDLAARGVASWNIEYRRVGEPGGGWPGTLRDVASTAERLRGIAPAHQLDLARVVTIGHSAGGHLALWLAARHRVPVGALGDGAWAALTGPGVLPLAGALSQAGVADLADGWRRGLSGGAVADLLGGTPESVPERYAAADPARLLPLGIPQALVHGERDDIVPLAISRDYAAAATRAGDPARFRPIPDADHFDVIDPATAAWAVIIAELHAILAPLGPLPPHFDR</sequence>
<organism evidence="3">
    <name type="scientific">uncultured Thermomicrobiales bacterium</name>
    <dbReference type="NCBI Taxonomy" id="1645740"/>
    <lineage>
        <taxon>Bacteria</taxon>
        <taxon>Pseudomonadati</taxon>
        <taxon>Thermomicrobiota</taxon>
        <taxon>Thermomicrobia</taxon>
        <taxon>Thermomicrobiales</taxon>
        <taxon>environmental samples</taxon>
    </lineage>
</organism>
<dbReference type="InterPro" id="IPR029058">
    <property type="entry name" value="AB_hydrolase_fold"/>
</dbReference>
<dbReference type="Pfam" id="PF20434">
    <property type="entry name" value="BD-FAE"/>
    <property type="match status" value="1"/>
</dbReference>
<reference evidence="3" key="1">
    <citation type="submission" date="2020-02" db="EMBL/GenBank/DDBJ databases">
        <authorList>
            <person name="Meier V. D."/>
        </authorList>
    </citation>
    <scope>NUCLEOTIDE SEQUENCE</scope>
    <source>
        <strain evidence="3">AVDCRST_MAG18</strain>
    </source>
</reference>
<dbReference type="PANTHER" id="PTHR48081">
    <property type="entry name" value="AB HYDROLASE SUPERFAMILY PROTEIN C4A8.06C"/>
    <property type="match status" value="1"/>
</dbReference>
<name>A0A6J4UY83_9BACT</name>
<dbReference type="PANTHER" id="PTHR48081:SF33">
    <property type="entry name" value="KYNURENINE FORMAMIDASE"/>
    <property type="match status" value="1"/>
</dbReference>
<dbReference type="GO" id="GO:0016787">
    <property type="term" value="F:hydrolase activity"/>
    <property type="evidence" value="ECO:0007669"/>
    <property type="project" value="UniProtKB-KW"/>
</dbReference>
<dbReference type="EMBL" id="CADCWN010000099">
    <property type="protein sequence ID" value="CAA9563837.1"/>
    <property type="molecule type" value="Genomic_DNA"/>
</dbReference>
<accession>A0A6J4UY83</accession>
<dbReference type="AlphaFoldDB" id="A0A6J4UY83"/>
<dbReference type="InterPro" id="IPR049492">
    <property type="entry name" value="BD-FAE-like_dom"/>
</dbReference>
<evidence type="ECO:0000256" key="1">
    <source>
        <dbReference type="ARBA" id="ARBA00022801"/>
    </source>
</evidence>
<evidence type="ECO:0000313" key="3">
    <source>
        <dbReference type="EMBL" id="CAA9563837.1"/>
    </source>
</evidence>
<proteinExistence type="predicted"/>
<feature type="domain" description="BD-FAE-like" evidence="2">
    <location>
        <begin position="25"/>
        <end position="221"/>
    </location>
</feature>
<dbReference type="SUPFAM" id="SSF53474">
    <property type="entry name" value="alpha/beta-Hydrolases"/>
    <property type="match status" value="1"/>
</dbReference>
<protein>
    <recommendedName>
        <fullName evidence="2">BD-FAE-like domain-containing protein</fullName>
    </recommendedName>
</protein>
<dbReference type="InterPro" id="IPR050300">
    <property type="entry name" value="GDXG_lipolytic_enzyme"/>
</dbReference>